<feature type="chain" id="PRO_5018104230" description="Lipoprotein" evidence="1">
    <location>
        <begin position="20"/>
        <end position="311"/>
    </location>
</feature>
<reference evidence="2 3" key="1">
    <citation type="submission" date="2018-11" db="EMBL/GenBank/DDBJ databases">
        <title>Complete genome sequence of Nocardioides baekrokdamisoli strain KCTC 39748.</title>
        <authorList>
            <person name="Kang S.W."/>
            <person name="Lee K.C."/>
            <person name="Kim K.K."/>
            <person name="Kim J.S."/>
            <person name="Kim D.S."/>
            <person name="Ko S.H."/>
            <person name="Yang S.H."/>
            <person name="Shin Y.K."/>
            <person name="Lee J.S."/>
        </authorList>
    </citation>
    <scope>NUCLEOTIDE SEQUENCE [LARGE SCALE GENOMIC DNA]</scope>
    <source>
        <strain evidence="2 3">KCTC 39748</strain>
    </source>
</reference>
<gene>
    <name evidence="2" type="ORF">Back2_05120</name>
</gene>
<evidence type="ECO:0000313" key="2">
    <source>
        <dbReference type="EMBL" id="BBH16225.1"/>
    </source>
</evidence>
<evidence type="ECO:0000256" key="1">
    <source>
        <dbReference type="SAM" id="SignalP"/>
    </source>
</evidence>
<dbReference type="AlphaFoldDB" id="A0A3G9IJI6"/>
<accession>A0A3G9IJI6</accession>
<evidence type="ECO:0008006" key="4">
    <source>
        <dbReference type="Google" id="ProtNLM"/>
    </source>
</evidence>
<name>A0A3G9IJI6_9ACTN</name>
<evidence type="ECO:0000313" key="3">
    <source>
        <dbReference type="Proteomes" id="UP000271573"/>
    </source>
</evidence>
<dbReference type="EMBL" id="AP019307">
    <property type="protein sequence ID" value="BBH16225.1"/>
    <property type="molecule type" value="Genomic_DNA"/>
</dbReference>
<proteinExistence type="predicted"/>
<dbReference type="PROSITE" id="PS51257">
    <property type="entry name" value="PROKAR_LIPOPROTEIN"/>
    <property type="match status" value="1"/>
</dbReference>
<protein>
    <recommendedName>
        <fullName evidence="4">Lipoprotein</fullName>
    </recommendedName>
</protein>
<dbReference type="KEGG" id="nbe:Back2_05120"/>
<keyword evidence="3" id="KW-1185">Reference proteome</keyword>
<feature type="signal peptide" evidence="1">
    <location>
        <begin position="1"/>
        <end position="19"/>
    </location>
</feature>
<sequence length="311" mass="32403">MRIRIAAVMTAVSLTGCSAATPAGTPTVQESPSTADSAAPDLRADAARVLAQDQHSEEVAQHEATRLLASMPQPAGSHRVPGSKVPPLVQSTITLSGLDRSETATGFWLVPATTTHSLADWYTLNPPAGMTSDPHAIGGSMNSDRSQSDDVFYSGAATSSARDSAAIIEVAPVGAQMGVRITVLSSWRPARPAASYTPSDVAAVRIEALRDAHKHIVTVAVTDPAAIAQLRHAYDALSGTHALGHSCPVQLHPTEYQVTFISRTRQVVATMSPSCEPVWTVAANGTALEPALRDAAEFSTLVSKLTGTPAS</sequence>
<organism evidence="2 3">
    <name type="scientific">Nocardioides baekrokdamisoli</name>
    <dbReference type="NCBI Taxonomy" id="1804624"/>
    <lineage>
        <taxon>Bacteria</taxon>
        <taxon>Bacillati</taxon>
        <taxon>Actinomycetota</taxon>
        <taxon>Actinomycetes</taxon>
        <taxon>Propionibacteriales</taxon>
        <taxon>Nocardioidaceae</taxon>
        <taxon>Nocardioides</taxon>
    </lineage>
</organism>
<dbReference type="Proteomes" id="UP000271573">
    <property type="component" value="Chromosome"/>
</dbReference>
<keyword evidence="1" id="KW-0732">Signal</keyword>